<comment type="caution">
    <text evidence="1">The sequence shown here is derived from an EMBL/GenBank/DDBJ whole genome shotgun (WGS) entry which is preliminary data.</text>
</comment>
<accession>A0ACB8QW56</accession>
<keyword evidence="2" id="KW-1185">Reference proteome</keyword>
<organism evidence="1 2">
    <name type="scientific">Vararia minispora EC-137</name>
    <dbReference type="NCBI Taxonomy" id="1314806"/>
    <lineage>
        <taxon>Eukaryota</taxon>
        <taxon>Fungi</taxon>
        <taxon>Dikarya</taxon>
        <taxon>Basidiomycota</taxon>
        <taxon>Agaricomycotina</taxon>
        <taxon>Agaricomycetes</taxon>
        <taxon>Russulales</taxon>
        <taxon>Lachnocladiaceae</taxon>
        <taxon>Vararia</taxon>
    </lineage>
</organism>
<reference evidence="1" key="2">
    <citation type="journal article" date="2022" name="New Phytol.">
        <title>Evolutionary transition to the ectomycorrhizal habit in the genomes of a hyperdiverse lineage of mushroom-forming fungi.</title>
        <authorList>
            <person name="Looney B."/>
            <person name="Miyauchi S."/>
            <person name="Morin E."/>
            <person name="Drula E."/>
            <person name="Courty P.E."/>
            <person name="Kohler A."/>
            <person name="Kuo A."/>
            <person name="LaButti K."/>
            <person name="Pangilinan J."/>
            <person name="Lipzen A."/>
            <person name="Riley R."/>
            <person name="Andreopoulos W."/>
            <person name="He G."/>
            <person name="Johnson J."/>
            <person name="Nolan M."/>
            <person name="Tritt A."/>
            <person name="Barry K.W."/>
            <person name="Grigoriev I.V."/>
            <person name="Nagy L.G."/>
            <person name="Hibbett D."/>
            <person name="Henrissat B."/>
            <person name="Matheny P.B."/>
            <person name="Labbe J."/>
            <person name="Martin F.M."/>
        </authorList>
    </citation>
    <scope>NUCLEOTIDE SEQUENCE</scope>
    <source>
        <strain evidence="1">EC-137</strain>
    </source>
</reference>
<evidence type="ECO:0000313" key="2">
    <source>
        <dbReference type="Proteomes" id="UP000814128"/>
    </source>
</evidence>
<evidence type="ECO:0000313" key="1">
    <source>
        <dbReference type="EMBL" id="KAI0036129.1"/>
    </source>
</evidence>
<name>A0ACB8QW56_9AGAM</name>
<protein>
    <submittedName>
        <fullName evidence="1">Leucine carboxyl methyltransferase</fullName>
    </submittedName>
</protein>
<dbReference type="Proteomes" id="UP000814128">
    <property type="component" value="Unassembled WGS sequence"/>
</dbReference>
<dbReference type="EMBL" id="MU273475">
    <property type="protein sequence ID" value="KAI0036129.1"/>
    <property type="molecule type" value="Genomic_DNA"/>
</dbReference>
<keyword evidence="1" id="KW-0489">Methyltransferase</keyword>
<sequence>MDPPTPPLFRDPLASPSSKALDLDEPVRATDNDAALARLSAVRKGYLVDPFIIHFVPRAHLQPPRPPLINIGTYIRGTGLDELVESFIGLATGQGKKAQIVSLGAGSDTRFWRLHAGTSREHLACYIELDFPENTTRKAMAVRKSKVLSAALGRSEDIQIGDGGTSLHSSIYRLLPLDLRLPPSVSLAPKLAPILDPSSPLLILCECVLAYVASAASDAVLRWFADFSSSNDGVTGVIIYEMFGLEDSFGRVMKNNLKSRHVELPGAEPYNSLDSLRQRFFRLGFEEARALTLRDFRRTHISVTEQMRIARIEMLDEVEELELVLQHYAISWGIKLSAKQANAWLEWGIAEKSDEDWIP</sequence>
<proteinExistence type="predicted"/>
<keyword evidence="1" id="KW-0808">Transferase</keyword>
<gene>
    <name evidence="1" type="ORF">K488DRAFT_82395</name>
</gene>
<reference evidence="1" key="1">
    <citation type="submission" date="2021-02" db="EMBL/GenBank/DDBJ databases">
        <authorList>
            <consortium name="DOE Joint Genome Institute"/>
            <person name="Ahrendt S."/>
            <person name="Looney B.P."/>
            <person name="Miyauchi S."/>
            <person name="Morin E."/>
            <person name="Drula E."/>
            <person name="Courty P.E."/>
            <person name="Chicoki N."/>
            <person name="Fauchery L."/>
            <person name="Kohler A."/>
            <person name="Kuo A."/>
            <person name="Labutti K."/>
            <person name="Pangilinan J."/>
            <person name="Lipzen A."/>
            <person name="Riley R."/>
            <person name="Andreopoulos W."/>
            <person name="He G."/>
            <person name="Johnson J."/>
            <person name="Barry K.W."/>
            <person name="Grigoriev I.V."/>
            <person name="Nagy L."/>
            <person name="Hibbett D."/>
            <person name="Henrissat B."/>
            <person name="Matheny P.B."/>
            <person name="Labbe J."/>
            <person name="Martin F."/>
        </authorList>
    </citation>
    <scope>NUCLEOTIDE SEQUENCE</scope>
    <source>
        <strain evidence="1">EC-137</strain>
    </source>
</reference>